<dbReference type="InterPro" id="IPR019410">
    <property type="entry name" value="Methyltransf_16"/>
</dbReference>
<dbReference type="PANTHER" id="PTHR14614">
    <property type="entry name" value="HEPATOCELLULAR CARCINOMA-ASSOCIATED ANTIGEN"/>
    <property type="match status" value="1"/>
</dbReference>
<dbReference type="EMBL" id="RRYP01022600">
    <property type="protein sequence ID" value="TNV72380.1"/>
    <property type="molecule type" value="Genomic_DNA"/>
</dbReference>
<evidence type="ECO:0000313" key="2">
    <source>
        <dbReference type="Proteomes" id="UP000785679"/>
    </source>
</evidence>
<comment type="caution">
    <text evidence="1">The sequence shown here is derived from an EMBL/GenBank/DDBJ whole genome shotgun (WGS) entry which is preliminary data.</text>
</comment>
<keyword evidence="2" id="KW-1185">Reference proteome</keyword>
<gene>
    <name evidence="1" type="ORF">FGO68_gene12920</name>
</gene>
<organism evidence="1 2">
    <name type="scientific">Halteria grandinella</name>
    <dbReference type="NCBI Taxonomy" id="5974"/>
    <lineage>
        <taxon>Eukaryota</taxon>
        <taxon>Sar</taxon>
        <taxon>Alveolata</taxon>
        <taxon>Ciliophora</taxon>
        <taxon>Intramacronucleata</taxon>
        <taxon>Spirotrichea</taxon>
        <taxon>Stichotrichia</taxon>
        <taxon>Sporadotrichida</taxon>
        <taxon>Halteriidae</taxon>
        <taxon>Halteria</taxon>
    </lineage>
</organism>
<dbReference type="Proteomes" id="UP000785679">
    <property type="component" value="Unassembled WGS sequence"/>
</dbReference>
<sequence length="232" mass="26079">MEGFGDLFQQDGTFEHITESYEFPASGVSLEIQQMEYENCQLEVGVPLVVWRASLSLSQWLDKNQTQWLKSSSDPVSALELGSGTGLLGLFTIKRLLQENQGSKVTLTDMEQSSLDLLAKNIELNALTTEQVSASYLKWGDFTSPIGEQSFDLIVGSDIIYNNYVLEPLAQTIEKLLKPGSNAYIANNKVRYDNYGRQFEVELEKAGLIVQERIDIQEDKGTQVMRLLIIKK</sequence>
<accession>A0A8J8SVP3</accession>
<protein>
    <recommendedName>
        <fullName evidence="3">Methyltransferase domain-containing protein</fullName>
    </recommendedName>
</protein>
<dbReference type="PANTHER" id="PTHR14614:SF132">
    <property type="entry name" value="PROTEIN-LYSINE METHYLTRANSFERASE C42C1.13"/>
    <property type="match status" value="1"/>
</dbReference>
<reference evidence="1" key="1">
    <citation type="submission" date="2019-06" db="EMBL/GenBank/DDBJ databases">
        <authorList>
            <person name="Zheng W."/>
        </authorList>
    </citation>
    <scope>NUCLEOTIDE SEQUENCE</scope>
    <source>
        <strain evidence="1">QDHG01</strain>
    </source>
</reference>
<dbReference type="Pfam" id="PF10294">
    <property type="entry name" value="Methyltransf_16"/>
    <property type="match status" value="1"/>
</dbReference>
<evidence type="ECO:0000313" key="1">
    <source>
        <dbReference type="EMBL" id="TNV72380.1"/>
    </source>
</evidence>
<dbReference type="AlphaFoldDB" id="A0A8J8SVP3"/>
<proteinExistence type="predicted"/>
<name>A0A8J8SVP3_HALGN</name>
<dbReference type="Gene3D" id="3.40.50.150">
    <property type="entry name" value="Vaccinia Virus protein VP39"/>
    <property type="match status" value="1"/>
</dbReference>
<dbReference type="InterPro" id="IPR029063">
    <property type="entry name" value="SAM-dependent_MTases_sf"/>
</dbReference>
<dbReference type="OrthoDB" id="310435at2759"/>
<evidence type="ECO:0008006" key="3">
    <source>
        <dbReference type="Google" id="ProtNLM"/>
    </source>
</evidence>
<dbReference type="SUPFAM" id="SSF53335">
    <property type="entry name" value="S-adenosyl-L-methionine-dependent methyltransferases"/>
    <property type="match status" value="1"/>
</dbReference>